<dbReference type="eggNOG" id="COG2373">
    <property type="taxonomic scope" value="Bacteria"/>
</dbReference>
<protein>
    <submittedName>
        <fullName evidence="4">Alpha-2-macroglobulin family N-region</fullName>
    </submittedName>
</protein>
<gene>
    <name evidence="4" type="ordered locus">CHAB381_1226</name>
</gene>
<accession>A7I2N9</accession>
<dbReference type="STRING" id="360107.CHAB381_1226"/>
<dbReference type="InterPro" id="IPR041246">
    <property type="entry name" value="Bact_MG10"/>
</dbReference>
<dbReference type="InterPro" id="IPR011625">
    <property type="entry name" value="A2M_N_BRD"/>
</dbReference>
<evidence type="ECO:0000259" key="3">
    <source>
        <dbReference type="SMART" id="SM01360"/>
    </source>
</evidence>
<dbReference type="Pfam" id="PF07703">
    <property type="entry name" value="A2M_BRD"/>
    <property type="match status" value="1"/>
</dbReference>
<dbReference type="InterPro" id="IPR001599">
    <property type="entry name" value="Macroglobln_a2"/>
</dbReference>
<dbReference type="GO" id="GO:0004866">
    <property type="term" value="F:endopeptidase inhibitor activity"/>
    <property type="evidence" value="ECO:0007669"/>
    <property type="project" value="InterPro"/>
</dbReference>
<reference evidence="5" key="1">
    <citation type="submission" date="2007-07" db="EMBL/GenBank/DDBJ databases">
        <title>Complete genome sequence of Campylobacter hominis ATCC BAA-381, a commensal isolated from the human gastrointestinal tract.</title>
        <authorList>
            <person name="Fouts D.E."/>
            <person name="Mongodin E.F."/>
            <person name="Puiu D."/>
            <person name="Sebastian Y."/>
            <person name="Miller W.G."/>
            <person name="Mandrell R.E."/>
            <person name="Nelson K.E."/>
        </authorList>
    </citation>
    <scope>NUCLEOTIDE SEQUENCE [LARGE SCALE GENOMIC DNA]</scope>
    <source>
        <strain evidence="5">ATCC BAA-381 / LMG 19568 / NCTC 13146 / CH001A</strain>
    </source>
</reference>
<dbReference type="Proteomes" id="UP000002407">
    <property type="component" value="Chromosome"/>
</dbReference>
<feature type="chain" id="PRO_5002707647" evidence="1">
    <location>
        <begin position="17"/>
        <end position="1675"/>
    </location>
</feature>
<dbReference type="Pfam" id="PF11974">
    <property type="entry name" value="bMG3"/>
    <property type="match status" value="1"/>
</dbReference>
<evidence type="ECO:0000313" key="5">
    <source>
        <dbReference type="Proteomes" id="UP000002407"/>
    </source>
</evidence>
<sequence length="1675" mass="192832">MKKLTLFLLLFSYAFADLDVKSLNLNEEILKIELSLKHNKTGEISKSQILKCEPKINGTYEFIKDNEINFYPANGFIKGQTYKCENQSFKTEDFKITNAKNLNNEMILLNFNDFISPEEIKKNLKLFTKEKLSKNNENFEILSDDNRTFFIKHDKKLQNLELEISKNLKSIYGISLDENFNFNVNNSEFIDNKSAINTEPNKIIPKAFNHGKIGFSVLFDDYIEASARFVKIDGISHINIKNNGCFYDNDKYNCKIDILSNELEPNKTYKITLLKGFGDKYHILRKDFTASLKTPNRAIFIDFSDDKNIFSKNATLSFKSANINEIKILVSKIKDQNFRYFLNFNDYAGNFVSEVFSEKFSLKSAQNEISEHKIDLSLEKFPDGVYKFEIFYKDEKDKLKSVTKIAYISDITAAFLQTENSFSVLTSRISNGEILKNADLEIYSDKNELLFEGKSDQNGIFKIDEDNVKGKKIKSIVVKKGGETGFLIIKNSINNVYNQSDIKTKSFLYFASELIKPNENVNAIFFLKDNELNAVKNVPVNIKIFDPSGNEIINKNAKTDDFGTVFIDEKMGEKGGFYKLEVIFENRVLQNKSFSVESFVPNDIKGEILSKKDEYFKGENIELKLIANYLFGAPAANLNATLNYSVFEKEFKDKNYENFSFLNETIYKKTAFKTGYEDFLLGNDAENSVLIPTNFDTKISNVAQIRADFNVFGGNKNSRKYKDFTFFPYKYLTAIKADKTFISEHESVNFEILSLNAKDKKPVNRQLDIEIYKINYDYIFDGGKFEEQNEFVLQDSFKTDKSFDYKFENGGNYIIVANDYLSGSSASVNVDVGGFYYYARLNKNDLLSANIKLEKDSFLPGETIKGVINSKITDGILNIALVDDKISDFKILKIKNNSSEFSLKVPENFKGGFINAVIFQSGKNSTEPIRTYANIPVKLEISSKKIPLTLEHIKTAKNGEEIEVSAKTSPNSKVTLFVVDEGILEILNKKELEIFNYFNMPKWFYFAYFDAFDDISRYDKQNLKTLKFGGDGIMLSKMMDAAKQDTSPVKDRKERSFIKTFSAISDKTGIAKFNVKFPQNFNSKVRITAISTNDEGINSTNSYIQIKDNIVLKVAALDYLVKNDEINFPINIINTTNENKNLILNLKLSKNLKTEKNDFNISVKALENLNFKIPLKALDLGIVNINFTLFDGKEKFSRNLNFDIISQYPKSYFYEAKYTQKALKFRLDESYGDLSVSLSNAPDSEILAQKLSQYPYFCTEQVSSKLVAFDFLYEKNKENEILKQLRDYVSILLYRLKDDGSFAYWGFYSEPNEFYSIYASNILLELNKKYSLIGNFQKKLIFKNLRDRKENLDNKIYAYFVLNRFDKLENSEINEILDKRKNIKNFASKLMLAEILKTNNLKTEFEILRNEIKISEAMSNRDKISALYLNEKTEIFTKNNIKEILSNLETPRNTFETALLIRALKDYKDDDIKKAGLKINNEILEKNVPFRKIFTLKDRNIEILPQNEVFYTLFSAGYAKKPLKHDFCDFEKNECVNIDIFREFVDQNGKKIDLNKLKIGDIIFSKIDISSPNNFDAGNIIVDEGVSSCFEIVNENIYPQTRSKKTQDSIKFSNKEFKADRIISANDGFYGHATFYSPLKVILNGHCSLPAASIFSVNDENMSDYDLEFENFTIK</sequence>
<feature type="domain" description="Alpha-2-macroglobulin bait region" evidence="2">
    <location>
        <begin position="849"/>
        <end position="986"/>
    </location>
</feature>
<keyword evidence="5" id="KW-1185">Reference proteome</keyword>
<dbReference type="RefSeq" id="WP_012109081.1">
    <property type="nucleotide sequence ID" value="NC_009714.1"/>
</dbReference>
<dbReference type="PANTHER" id="PTHR40094:SF1">
    <property type="entry name" value="UBIQUITIN DOMAIN-CONTAINING PROTEIN"/>
    <property type="match status" value="1"/>
</dbReference>
<dbReference type="OrthoDB" id="9767116at2"/>
<proteinExistence type="predicted"/>
<dbReference type="Gene3D" id="2.60.40.1930">
    <property type="match status" value="1"/>
</dbReference>
<feature type="domain" description="Alpha-2-macroglobulin" evidence="3">
    <location>
        <begin position="1056"/>
        <end position="1146"/>
    </location>
</feature>
<evidence type="ECO:0000313" key="4">
    <source>
        <dbReference type="EMBL" id="ABS52163.1"/>
    </source>
</evidence>
<dbReference type="PANTHER" id="PTHR40094">
    <property type="entry name" value="ALPHA-2-MACROGLOBULIN HOMOLOG"/>
    <property type="match status" value="1"/>
</dbReference>
<dbReference type="HOGENOM" id="CLU_241664_0_0_7"/>
<dbReference type="Pfam" id="PF17973">
    <property type="entry name" value="bMG10"/>
    <property type="match status" value="1"/>
</dbReference>
<name>A7I2N9_CAMHC</name>
<dbReference type="SMART" id="SM01359">
    <property type="entry name" value="A2M_N_2"/>
    <property type="match status" value="1"/>
</dbReference>
<dbReference type="SUPFAM" id="SSF48239">
    <property type="entry name" value="Terpenoid cyclases/Protein prenyltransferases"/>
    <property type="match status" value="1"/>
</dbReference>
<dbReference type="SMART" id="SM01360">
    <property type="entry name" value="A2M"/>
    <property type="match status" value="1"/>
</dbReference>
<dbReference type="InterPro" id="IPR021868">
    <property type="entry name" value="Alpha_2_Macroglob_MG3"/>
</dbReference>
<dbReference type="KEGG" id="cha:CHAB381_1226"/>
<dbReference type="InterPro" id="IPR051802">
    <property type="entry name" value="YfhM-like"/>
</dbReference>
<dbReference type="InterPro" id="IPR008930">
    <property type="entry name" value="Terpenoid_cyclase/PrenylTrfase"/>
</dbReference>
<feature type="signal peptide" evidence="1">
    <location>
        <begin position="1"/>
        <end position="16"/>
    </location>
</feature>
<keyword evidence="1" id="KW-0732">Signal</keyword>
<dbReference type="EMBL" id="CP000776">
    <property type="protein sequence ID" value="ABS52163.1"/>
    <property type="molecule type" value="Genomic_DNA"/>
</dbReference>
<dbReference type="Gene3D" id="1.50.10.20">
    <property type="match status" value="1"/>
</dbReference>
<evidence type="ECO:0000259" key="2">
    <source>
        <dbReference type="SMART" id="SM01359"/>
    </source>
</evidence>
<organism evidence="4 5">
    <name type="scientific">Campylobacter hominis (strain ATCC BAA-381 / DSM 21671 / CCUG 45161 / LMG 19568 / NCTC 13146 / CH001A)</name>
    <dbReference type="NCBI Taxonomy" id="360107"/>
    <lineage>
        <taxon>Bacteria</taxon>
        <taxon>Pseudomonadati</taxon>
        <taxon>Campylobacterota</taxon>
        <taxon>Epsilonproteobacteria</taxon>
        <taxon>Campylobacterales</taxon>
        <taxon>Campylobacteraceae</taxon>
        <taxon>Campylobacter</taxon>
    </lineage>
</organism>
<evidence type="ECO:0000256" key="1">
    <source>
        <dbReference type="SAM" id="SignalP"/>
    </source>
</evidence>